<evidence type="ECO:0000256" key="2">
    <source>
        <dbReference type="PIRNR" id="PIRNR003107"/>
    </source>
</evidence>
<dbReference type="PANTHER" id="PTHR42930">
    <property type="entry name" value="PHOSPHATE-SPECIFIC TRANSPORT SYSTEM ACCESSORY PROTEIN PHOU"/>
    <property type="match status" value="1"/>
</dbReference>
<keyword evidence="5" id="KW-1185">Reference proteome</keyword>
<dbReference type="InterPro" id="IPR028366">
    <property type="entry name" value="PhoU"/>
</dbReference>
<reference evidence="4 5" key="1">
    <citation type="journal article" date="2019" name="Emerg. Microbes Infect.">
        <title>Comprehensive subspecies identification of 175 nontuberculous mycobacteria species based on 7547 genomic profiles.</title>
        <authorList>
            <person name="Matsumoto Y."/>
            <person name="Kinjo T."/>
            <person name="Motooka D."/>
            <person name="Nabeya D."/>
            <person name="Jung N."/>
            <person name="Uechi K."/>
            <person name="Horii T."/>
            <person name="Iida T."/>
            <person name="Fujita J."/>
            <person name="Nakamura S."/>
        </authorList>
    </citation>
    <scope>NUCLEOTIDE SEQUENCE [LARGE SCALE GENOMIC DNA]</scope>
    <source>
        <strain evidence="4 5">JCM 18113</strain>
    </source>
</reference>
<keyword evidence="2" id="KW-0813">Transport</keyword>
<feature type="domain" description="PhoU" evidence="3">
    <location>
        <begin position="136"/>
        <end position="217"/>
    </location>
</feature>
<evidence type="ECO:0000313" key="5">
    <source>
        <dbReference type="Proteomes" id="UP000465812"/>
    </source>
</evidence>
<organism evidence="4 5">
    <name type="scientific">Mycobacterium mantenii</name>
    <dbReference type="NCBI Taxonomy" id="560555"/>
    <lineage>
        <taxon>Bacteria</taxon>
        <taxon>Bacillati</taxon>
        <taxon>Actinomycetota</taxon>
        <taxon>Actinomycetes</taxon>
        <taxon>Mycobacteriales</taxon>
        <taxon>Mycobacteriaceae</taxon>
        <taxon>Mycobacterium</taxon>
        <taxon>Mycobacterium avium complex (MAC)</taxon>
    </lineage>
</organism>
<dbReference type="NCBIfam" id="TIGR02135">
    <property type="entry name" value="phoU_full"/>
    <property type="match status" value="1"/>
</dbReference>
<sequence>MGVYLAVAGYSLKMRTGFHHQLDMLTDQLADMCTMATEAIGQAGEALLGADLITAESVIARQRSIVALDAHVEETAFGLLALQAPVATDLRAVVSALRIAADARRMVELAVHIAEIARRRHPYPAVAAEVRPYVAAMGEAAEALALGARQVLVSQDPRGAAQIRHEDDAMDELHHQLLAVLKDSGWAQGVAAAVDATLLGRFYERFADHAVQIARRVIFQATGR</sequence>
<dbReference type="Proteomes" id="UP000465812">
    <property type="component" value="Chromosome"/>
</dbReference>
<evidence type="ECO:0000259" key="3">
    <source>
        <dbReference type="Pfam" id="PF01895"/>
    </source>
</evidence>
<comment type="function">
    <text evidence="2">Plays a role in the regulation of phosphate uptake.</text>
</comment>
<evidence type="ECO:0000313" key="4">
    <source>
        <dbReference type="EMBL" id="BBY40250.1"/>
    </source>
</evidence>
<dbReference type="InterPro" id="IPR038078">
    <property type="entry name" value="PhoU-like_sf"/>
</dbReference>
<dbReference type="InterPro" id="IPR026022">
    <property type="entry name" value="PhoU_dom"/>
</dbReference>
<comment type="similarity">
    <text evidence="2">Belongs to the PhoU family.</text>
</comment>
<dbReference type="PIRSF" id="PIRSF003107">
    <property type="entry name" value="PhoU"/>
    <property type="match status" value="1"/>
</dbReference>
<dbReference type="PANTHER" id="PTHR42930:SF3">
    <property type="entry name" value="PHOSPHATE-SPECIFIC TRANSPORT SYSTEM ACCESSORY PROTEIN PHOU"/>
    <property type="match status" value="1"/>
</dbReference>
<accession>A0ABM7JXE3</accession>
<dbReference type="EMBL" id="AP022590">
    <property type="protein sequence ID" value="BBY40250.1"/>
    <property type="molecule type" value="Genomic_DNA"/>
</dbReference>
<dbReference type="Gene3D" id="1.20.58.220">
    <property type="entry name" value="Phosphate transport system protein phou homolog 2, domain 2"/>
    <property type="match status" value="1"/>
</dbReference>
<keyword evidence="2" id="KW-0963">Cytoplasm</keyword>
<dbReference type="SUPFAM" id="SSF109755">
    <property type="entry name" value="PhoU-like"/>
    <property type="match status" value="1"/>
</dbReference>
<comment type="subunit">
    <text evidence="2">Homodimer.</text>
</comment>
<evidence type="ECO:0000256" key="1">
    <source>
        <dbReference type="ARBA" id="ARBA00022592"/>
    </source>
</evidence>
<dbReference type="Pfam" id="PF01895">
    <property type="entry name" value="PhoU"/>
    <property type="match status" value="2"/>
</dbReference>
<protein>
    <recommendedName>
        <fullName evidence="2">Phosphate-specific transport system accessory protein PhoU</fullName>
    </recommendedName>
</protein>
<feature type="domain" description="PhoU" evidence="3">
    <location>
        <begin position="30"/>
        <end position="116"/>
    </location>
</feature>
<gene>
    <name evidence="4" type="primary">phoU2_1</name>
    <name evidence="4" type="ORF">MMAN_43840</name>
</gene>
<name>A0ABM7JXE3_MYCNT</name>
<comment type="subcellular location">
    <subcellularLocation>
        <location evidence="2">Cytoplasm</location>
    </subcellularLocation>
</comment>
<proteinExistence type="inferred from homology"/>
<keyword evidence="1 2" id="KW-0592">Phosphate transport</keyword>